<evidence type="ECO:0000256" key="1">
    <source>
        <dbReference type="ARBA" id="ARBA00009617"/>
    </source>
</evidence>
<dbReference type="GO" id="GO:0008643">
    <property type="term" value="P:carbohydrate transport"/>
    <property type="evidence" value="ECO:0007669"/>
    <property type="project" value="InterPro"/>
</dbReference>
<dbReference type="PANTHER" id="PTHR11328:SF28">
    <property type="entry name" value="MAJOR FACILITATOR SUPERFAMILY DOMAIN-CONTAINING PROTEIN 12"/>
    <property type="match status" value="1"/>
</dbReference>
<feature type="transmembrane region" description="Helical" evidence="2">
    <location>
        <begin position="274"/>
        <end position="291"/>
    </location>
</feature>
<name>A0A7W7AA77_9SPHN</name>
<sequence length="475" mass="50881">MIPIEGKVPTRLALANGLGSVAYGVKDNGFATFLLLFYNQVLGMDARLVSLALLIALVFDGLIDPIVGHFSDRTRTAWGRRLPFLYLAPIPLALAWVFLWSPIGKPSFVMLLVSAIMVRALVAMCEVPSAALVAEISRDYDERTRLTRFRFLFSWGGGLLMLLLAYGVFLPNAMLAREGYRNFGLFGAALMVTCVLVSAIGQHRAVAGWPPERASSGKSALASLGEIRESFSHPACLIVMAGIAAALTAQGLTFALSNYLYLYVWKFTPTALQAFPFLLFASVVGASLLVGRAQLRWGKAGTVMRMAPLGMVFWAGPLLLRWLGLWAPDGSTASLAGMFACTLLSNTFTVTGTMTLWSMVADVVEASEEQTGRRSEGTLSAGAFLASKCAGGLGVFCTGLLLSFAGLEPNTAPDSVAPEVTYRLSLAYVASIAVLAALTAFVVRRFPIDRATHQARLARLDQVAKTDPDAAGLHP</sequence>
<dbReference type="GO" id="GO:0015293">
    <property type="term" value="F:symporter activity"/>
    <property type="evidence" value="ECO:0007669"/>
    <property type="project" value="InterPro"/>
</dbReference>
<dbReference type="InterPro" id="IPR036259">
    <property type="entry name" value="MFS_trans_sf"/>
</dbReference>
<keyword evidence="2" id="KW-0472">Membrane</keyword>
<dbReference type="InterPro" id="IPR039672">
    <property type="entry name" value="MFS_2"/>
</dbReference>
<feature type="transmembrane region" description="Helical" evidence="2">
    <location>
        <begin position="381"/>
        <end position="405"/>
    </location>
</feature>
<keyword evidence="2" id="KW-0812">Transmembrane</keyword>
<feature type="transmembrane region" description="Helical" evidence="2">
    <location>
        <begin position="84"/>
        <end position="103"/>
    </location>
</feature>
<protein>
    <submittedName>
        <fullName evidence="3">GPH family glycoside/pentoside/hexuronide:cation symporter</fullName>
    </submittedName>
</protein>
<accession>A0A7W7AA77</accession>
<feature type="transmembrane region" description="Helical" evidence="2">
    <location>
        <begin position="46"/>
        <end position="63"/>
    </location>
</feature>
<comment type="caution">
    <text evidence="3">The sequence shown here is derived from an EMBL/GenBank/DDBJ whole genome shotgun (WGS) entry which is preliminary data.</text>
</comment>
<evidence type="ECO:0000313" key="3">
    <source>
        <dbReference type="EMBL" id="MBB4613300.1"/>
    </source>
</evidence>
<feature type="transmembrane region" description="Helical" evidence="2">
    <location>
        <begin position="303"/>
        <end position="323"/>
    </location>
</feature>
<feature type="transmembrane region" description="Helical" evidence="2">
    <location>
        <begin position="237"/>
        <end position="262"/>
    </location>
</feature>
<keyword evidence="4" id="KW-1185">Reference proteome</keyword>
<keyword evidence="2" id="KW-1133">Transmembrane helix</keyword>
<feature type="transmembrane region" description="Helical" evidence="2">
    <location>
        <begin position="425"/>
        <end position="443"/>
    </location>
</feature>
<feature type="transmembrane region" description="Helical" evidence="2">
    <location>
        <begin position="183"/>
        <end position="201"/>
    </location>
</feature>
<dbReference type="OrthoDB" id="9764596at2"/>
<organism evidence="3 4">
    <name type="scientific">Novosphingobium taihuense</name>
    <dbReference type="NCBI Taxonomy" id="260085"/>
    <lineage>
        <taxon>Bacteria</taxon>
        <taxon>Pseudomonadati</taxon>
        <taxon>Pseudomonadota</taxon>
        <taxon>Alphaproteobacteria</taxon>
        <taxon>Sphingomonadales</taxon>
        <taxon>Sphingomonadaceae</taxon>
        <taxon>Novosphingobium</taxon>
    </lineage>
</organism>
<dbReference type="Proteomes" id="UP000538566">
    <property type="component" value="Unassembled WGS sequence"/>
</dbReference>
<proteinExistence type="inferred from homology"/>
<feature type="transmembrane region" description="Helical" evidence="2">
    <location>
        <begin position="152"/>
        <end position="171"/>
    </location>
</feature>
<gene>
    <name evidence="3" type="ORF">GGR37_001559</name>
</gene>
<dbReference type="Gene3D" id="1.20.1250.20">
    <property type="entry name" value="MFS general substrate transporter like domains"/>
    <property type="match status" value="1"/>
</dbReference>
<feature type="transmembrane region" description="Helical" evidence="2">
    <location>
        <begin position="109"/>
        <end position="132"/>
    </location>
</feature>
<dbReference type="AlphaFoldDB" id="A0A7W7AA77"/>
<dbReference type="Pfam" id="PF13347">
    <property type="entry name" value="MFS_2"/>
    <property type="match status" value="1"/>
</dbReference>
<evidence type="ECO:0000256" key="2">
    <source>
        <dbReference type="SAM" id="Phobius"/>
    </source>
</evidence>
<evidence type="ECO:0000313" key="4">
    <source>
        <dbReference type="Proteomes" id="UP000538566"/>
    </source>
</evidence>
<reference evidence="3 4" key="1">
    <citation type="submission" date="2020-08" db="EMBL/GenBank/DDBJ databases">
        <title>Genomic Encyclopedia of Type Strains, Phase IV (KMG-IV): sequencing the most valuable type-strain genomes for metagenomic binning, comparative biology and taxonomic classification.</title>
        <authorList>
            <person name="Goeker M."/>
        </authorList>
    </citation>
    <scope>NUCLEOTIDE SEQUENCE [LARGE SCALE GENOMIC DNA]</scope>
    <source>
        <strain evidence="3 4">DSM 17507</strain>
    </source>
</reference>
<dbReference type="EMBL" id="JACHOA010000002">
    <property type="protein sequence ID" value="MBB4613300.1"/>
    <property type="molecule type" value="Genomic_DNA"/>
</dbReference>
<comment type="similarity">
    <text evidence="1">Belongs to the sodium:galactoside symporter (TC 2.A.2) family.</text>
</comment>
<dbReference type="PANTHER" id="PTHR11328">
    <property type="entry name" value="MAJOR FACILITATOR SUPERFAMILY DOMAIN-CONTAINING PROTEIN"/>
    <property type="match status" value="1"/>
</dbReference>
<dbReference type="GO" id="GO:0005886">
    <property type="term" value="C:plasma membrane"/>
    <property type="evidence" value="ECO:0007669"/>
    <property type="project" value="TreeGrafter"/>
</dbReference>
<dbReference type="SUPFAM" id="SSF103473">
    <property type="entry name" value="MFS general substrate transporter"/>
    <property type="match status" value="1"/>
</dbReference>
<feature type="transmembrane region" description="Helical" evidence="2">
    <location>
        <begin position="335"/>
        <end position="360"/>
    </location>
</feature>
<dbReference type="RefSeq" id="WP_144905657.1">
    <property type="nucleotide sequence ID" value="NZ_JACHOA010000002.1"/>
</dbReference>